<evidence type="ECO:0008006" key="8">
    <source>
        <dbReference type="Google" id="ProtNLM"/>
    </source>
</evidence>
<evidence type="ECO:0000313" key="6">
    <source>
        <dbReference type="EMBL" id="BBZ11958.1"/>
    </source>
</evidence>
<keyword evidence="1" id="KW-0597">Phosphoprotein</keyword>
<evidence type="ECO:0000256" key="2">
    <source>
        <dbReference type="ARBA" id="ARBA00022649"/>
    </source>
</evidence>
<accession>A0ABM7KLI7</accession>
<keyword evidence="5" id="KW-0378">Hydrolase</keyword>
<evidence type="ECO:0000256" key="5">
    <source>
        <dbReference type="ARBA" id="ARBA00022801"/>
    </source>
</evidence>
<dbReference type="PANTHER" id="PTHR34139:SF1">
    <property type="entry name" value="RNASE MJ1380-RELATED"/>
    <property type="match status" value="1"/>
</dbReference>
<evidence type="ECO:0000256" key="3">
    <source>
        <dbReference type="ARBA" id="ARBA00022722"/>
    </source>
</evidence>
<dbReference type="Pfam" id="PF01934">
    <property type="entry name" value="HepT-like"/>
    <property type="match status" value="1"/>
</dbReference>
<dbReference type="RefSeq" id="WP_083130976.1">
    <property type="nucleotide sequence ID" value="NZ_AP022606.1"/>
</dbReference>
<evidence type="ECO:0000256" key="1">
    <source>
        <dbReference type="ARBA" id="ARBA00022553"/>
    </source>
</evidence>
<keyword evidence="4" id="KW-0547">Nucleotide-binding</keyword>
<proteinExistence type="predicted"/>
<keyword evidence="7" id="KW-1185">Reference proteome</keyword>
<dbReference type="PANTHER" id="PTHR34139">
    <property type="entry name" value="UPF0331 PROTEIN MJ0127"/>
    <property type="match status" value="1"/>
</dbReference>
<protein>
    <recommendedName>
        <fullName evidence="8">DUF86 domain-containing protein</fullName>
    </recommendedName>
</protein>
<dbReference type="EMBL" id="AP022606">
    <property type="protein sequence ID" value="BBZ11958.1"/>
    <property type="molecule type" value="Genomic_DNA"/>
</dbReference>
<dbReference type="Proteomes" id="UP000467379">
    <property type="component" value="Chromosome"/>
</dbReference>
<dbReference type="InterPro" id="IPR008201">
    <property type="entry name" value="HepT-like"/>
</dbReference>
<reference evidence="6 7" key="1">
    <citation type="journal article" date="2019" name="Emerg. Microbes Infect.">
        <title>Comprehensive subspecies identification of 175 nontuberculous mycobacteria species based on 7547 genomic profiles.</title>
        <authorList>
            <person name="Matsumoto Y."/>
            <person name="Kinjo T."/>
            <person name="Motooka D."/>
            <person name="Nabeya D."/>
            <person name="Jung N."/>
            <person name="Uechi K."/>
            <person name="Horii T."/>
            <person name="Iida T."/>
            <person name="Fujita J."/>
            <person name="Nakamura S."/>
        </authorList>
    </citation>
    <scope>NUCLEOTIDE SEQUENCE [LARGE SCALE GENOMIC DNA]</scope>
    <source>
        <strain evidence="6 7">JCM 12687</strain>
    </source>
</reference>
<name>A0ABM7KLI7_9MYCO</name>
<evidence type="ECO:0000256" key="4">
    <source>
        <dbReference type="ARBA" id="ARBA00022741"/>
    </source>
</evidence>
<organism evidence="6 7">
    <name type="scientific">Mycobacterium branderi</name>
    <dbReference type="NCBI Taxonomy" id="43348"/>
    <lineage>
        <taxon>Bacteria</taxon>
        <taxon>Bacillati</taxon>
        <taxon>Actinomycetota</taxon>
        <taxon>Actinomycetes</taxon>
        <taxon>Mycobacteriales</taxon>
        <taxon>Mycobacteriaceae</taxon>
        <taxon>Mycobacterium</taxon>
    </lineage>
</organism>
<dbReference type="InterPro" id="IPR051813">
    <property type="entry name" value="HepT_RNase_toxin"/>
</dbReference>
<evidence type="ECO:0000313" key="7">
    <source>
        <dbReference type="Proteomes" id="UP000467379"/>
    </source>
</evidence>
<keyword evidence="3" id="KW-0540">Nuclease</keyword>
<keyword evidence="2" id="KW-1277">Toxin-antitoxin system</keyword>
<gene>
    <name evidence="6" type="ORF">MBRA_21530</name>
</gene>
<sequence length="118" mass="13444">MTESTEPQRDRTIATLEELIRFTDTAARLVARGKSVYDSDEAVRLAAEAILHKIGEAVARLPDGFVAAHPDVAWRSMKATRTIVARQYDQVDYEIIWNALVRRLPVEADRIRLILENR</sequence>